<keyword evidence="2" id="KW-1185">Reference proteome</keyword>
<evidence type="ECO:0000313" key="2">
    <source>
        <dbReference type="Proteomes" id="UP000009183"/>
    </source>
</evidence>
<dbReference type="EMBL" id="FN595235">
    <property type="protein sequence ID" value="CCB47400.1"/>
    <property type="molecule type" value="Genomic_DNA"/>
</dbReference>
<name>F6H532_VITVI</name>
<accession>F6H532</accession>
<proteinExistence type="predicted"/>
<reference evidence="2" key="1">
    <citation type="journal article" date="2007" name="Nature">
        <title>The grapevine genome sequence suggests ancestral hexaploidization in major angiosperm phyla.</title>
        <authorList>
            <consortium name="The French-Italian Public Consortium for Grapevine Genome Characterization."/>
            <person name="Jaillon O."/>
            <person name="Aury J.-M."/>
            <person name="Noel B."/>
            <person name="Policriti A."/>
            <person name="Clepet C."/>
            <person name="Casagrande A."/>
            <person name="Choisne N."/>
            <person name="Aubourg S."/>
            <person name="Vitulo N."/>
            <person name="Jubin C."/>
            <person name="Vezzi A."/>
            <person name="Legeai F."/>
            <person name="Hugueney P."/>
            <person name="Dasilva C."/>
            <person name="Horner D."/>
            <person name="Mica E."/>
            <person name="Jublot D."/>
            <person name="Poulain J."/>
            <person name="Bruyere C."/>
            <person name="Billault A."/>
            <person name="Segurens B."/>
            <person name="Gouyvenoux M."/>
            <person name="Ugarte E."/>
            <person name="Cattonaro F."/>
            <person name="Anthouard V."/>
            <person name="Vico V."/>
            <person name="Del Fabbro C."/>
            <person name="Alaux M."/>
            <person name="Di Gaspero G."/>
            <person name="Dumas V."/>
            <person name="Felice N."/>
            <person name="Paillard S."/>
            <person name="Juman I."/>
            <person name="Moroldo M."/>
            <person name="Scalabrin S."/>
            <person name="Canaguier A."/>
            <person name="Le Clainche I."/>
            <person name="Malacrida G."/>
            <person name="Durand E."/>
            <person name="Pesole G."/>
            <person name="Laucou V."/>
            <person name="Chatelet P."/>
            <person name="Merdinoglu D."/>
            <person name="Delledonne M."/>
            <person name="Pezzotti M."/>
            <person name="Lecharny A."/>
            <person name="Scarpelli C."/>
            <person name="Artiguenave F."/>
            <person name="Pe M.E."/>
            <person name="Valle G."/>
            <person name="Morgante M."/>
            <person name="Caboche M."/>
            <person name="Adam-Blondon A.-F."/>
            <person name="Weissenbach J."/>
            <person name="Quetier F."/>
            <person name="Wincker P."/>
        </authorList>
    </citation>
    <scope>NUCLEOTIDE SEQUENCE [LARGE SCALE GENOMIC DNA]</scope>
    <source>
        <strain evidence="2">cv. Pinot noir / PN40024</strain>
    </source>
</reference>
<protein>
    <submittedName>
        <fullName evidence="1">Uncharacterized protein</fullName>
    </submittedName>
</protein>
<dbReference type="HOGENOM" id="CLU_2946334_0_0_1"/>
<dbReference type="InParanoid" id="F6H532"/>
<dbReference type="AlphaFoldDB" id="F6H532"/>
<evidence type="ECO:0000313" key="1">
    <source>
        <dbReference type="EMBL" id="CCB47400.1"/>
    </source>
</evidence>
<dbReference type="Proteomes" id="UP000009183">
    <property type="component" value="Chromosome 12"/>
</dbReference>
<sequence length="60" mass="6661">MTWRCSPWEKRKSPCLLISVSCRSVHWFSGEACVTVQMLHCVAVQDKAPAASNLVTPINS</sequence>
<gene>
    <name evidence="1" type="ordered locus">VIT_12s0028g01690</name>
</gene>
<organism evidence="1 2">
    <name type="scientific">Vitis vinifera</name>
    <name type="common">Grape</name>
    <dbReference type="NCBI Taxonomy" id="29760"/>
    <lineage>
        <taxon>Eukaryota</taxon>
        <taxon>Viridiplantae</taxon>
        <taxon>Streptophyta</taxon>
        <taxon>Embryophyta</taxon>
        <taxon>Tracheophyta</taxon>
        <taxon>Spermatophyta</taxon>
        <taxon>Magnoliopsida</taxon>
        <taxon>eudicotyledons</taxon>
        <taxon>Gunneridae</taxon>
        <taxon>Pentapetalae</taxon>
        <taxon>rosids</taxon>
        <taxon>Vitales</taxon>
        <taxon>Vitaceae</taxon>
        <taxon>Viteae</taxon>
        <taxon>Vitis</taxon>
    </lineage>
</organism>
<dbReference type="PaxDb" id="29760-VIT_12s0028g01690.t01"/>